<dbReference type="Pfam" id="PF23639">
    <property type="entry name" value="DUF7146"/>
    <property type="match status" value="1"/>
</dbReference>
<dbReference type="GO" id="GO:1990077">
    <property type="term" value="C:primosome complex"/>
    <property type="evidence" value="ECO:0007669"/>
    <property type="project" value="UniProtKB-KW"/>
</dbReference>
<evidence type="ECO:0000256" key="5">
    <source>
        <dbReference type="ARBA" id="ARBA00022705"/>
    </source>
</evidence>
<feature type="domain" description="Toprim" evidence="7">
    <location>
        <begin position="201"/>
        <end position="287"/>
    </location>
</feature>
<name>A0A1I6L7I1_9SPHN</name>
<evidence type="ECO:0000256" key="4">
    <source>
        <dbReference type="ARBA" id="ARBA00022695"/>
    </source>
</evidence>
<keyword evidence="5" id="KW-0235">DNA replication</keyword>
<dbReference type="GO" id="GO:0016779">
    <property type="term" value="F:nucleotidyltransferase activity"/>
    <property type="evidence" value="ECO:0007669"/>
    <property type="project" value="UniProtKB-KW"/>
</dbReference>
<dbReference type="STRING" id="1166337.SAMN05192580_2405"/>
<evidence type="ECO:0000256" key="1">
    <source>
        <dbReference type="ARBA" id="ARBA00022478"/>
    </source>
</evidence>
<dbReference type="Gene3D" id="3.90.580.10">
    <property type="entry name" value="Zinc finger, CHC2-type domain"/>
    <property type="match status" value="1"/>
</dbReference>
<keyword evidence="2" id="KW-0639">Primosome</keyword>
<feature type="domain" description="DUF7146" evidence="8">
    <location>
        <begin position="99"/>
        <end position="194"/>
    </location>
</feature>
<evidence type="ECO:0000313" key="10">
    <source>
        <dbReference type="Proteomes" id="UP000198824"/>
    </source>
</evidence>
<dbReference type="GO" id="GO:0008270">
    <property type="term" value="F:zinc ion binding"/>
    <property type="evidence" value="ECO:0007669"/>
    <property type="project" value="InterPro"/>
</dbReference>
<dbReference type="GO" id="GO:0003677">
    <property type="term" value="F:DNA binding"/>
    <property type="evidence" value="ECO:0007669"/>
    <property type="project" value="InterPro"/>
</dbReference>
<dbReference type="GO" id="GO:0000428">
    <property type="term" value="C:DNA-directed RNA polymerase complex"/>
    <property type="evidence" value="ECO:0007669"/>
    <property type="project" value="UniProtKB-KW"/>
</dbReference>
<dbReference type="InterPro" id="IPR055570">
    <property type="entry name" value="DUF7146"/>
</dbReference>
<dbReference type="GO" id="GO:0006269">
    <property type="term" value="P:DNA replication, synthesis of primer"/>
    <property type="evidence" value="ECO:0007669"/>
    <property type="project" value="UniProtKB-KW"/>
</dbReference>
<dbReference type="EMBL" id="FOZG01000002">
    <property type="protein sequence ID" value="SFR99419.1"/>
    <property type="molecule type" value="Genomic_DNA"/>
</dbReference>
<protein>
    <submittedName>
        <fullName evidence="9">Toprim domain-containing protein</fullName>
    </submittedName>
</protein>
<keyword evidence="1" id="KW-0240">DNA-directed RNA polymerase</keyword>
<evidence type="ECO:0000259" key="7">
    <source>
        <dbReference type="Pfam" id="PF13362"/>
    </source>
</evidence>
<dbReference type="InterPro" id="IPR034154">
    <property type="entry name" value="TOPRIM_DnaG/twinkle"/>
</dbReference>
<evidence type="ECO:0000256" key="6">
    <source>
        <dbReference type="ARBA" id="ARBA00023163"/>
    </source>
</evidence>
<sequence length="305" mass="33574">MPMTLHDHRFDSAFPDGRTIVEALGGHWTARGGLCRCPAHPDRSPSLSVRPGRRRLLFHCFAGCRTEDVLCALRRLNLPTTTGWTDREPPDDKARGVPLAARLWSEARPILDTPGADYLRRRGLAATSALRFHPRTPQGRSPLTRFVPALIAAVCDETGLVAVHRTFLTNDGQLSDRQPAKAALGRLGTGLVRLAPAACTLGLAEGIETALSAQTLFSVPVWATLGTERFRRVALPSHVERLVLFLDHDDGGHRAERLAREAFPTLCIASRMPASQGEDWNDVLRRKRQVSAEAERKEGRQVMPA</sequence>
<evidence type="ECO:0000313" key="9">
    <source>
        <dbReference type="EMBL" id="SFR99419.1"/>
    </source>
</evidence>
<dbReference type="OrthoDB" id="7465087at2"/>
<gene>
    <name evidence="9" type="ORF">SAMN05192580_2405</name>
</gene>
<keyword evidence="6" id="KW-0804">Transcription</keyword>
<evidence type="ECO:0000259" key="8">
    <source>
        <dbReference type="Pfam" id="PF23639"/>
    </source>
</evidence>
<dbReference type="InterPro" id="IPR036977">
    <property type="entry name" value="DNA_primase_Znf_CHC2"/>
</dbReference>
<keyword evidence="4" id="KW-0548">Nucleotidyltransferase</keyword>
<dbReference type="AlphaFoldDB" id="A0A1I6L7I1"/>
<accession>A0A1I6L7I1</accession>
<evidence type="ECO:0000256" key="2">
    <source>
        <dbReference type="ARBA" id="ARBA00022515"/>
    </source>
</evidence>
<reference evidence="9 10" key="1">
    <citation type="submission" date="2016-10" db="EMBL/GenBank/DDBJ databases">
        <authorList>
            <person name="de Groot N.N."/>
        </authorList>
    </citation>
    <scope>NUCLEOTIDE SEQUENCE [LARGE SCALE GENOMIC DNA]</scope>
    <source>
        <strain evidence="9 10">S5-249</strain>
    </source>
</reference>
<keyword evidence="3" id="KW-0808">Transferase</keyword>
<organism evidence="9 10">
    <name type="scientific">Sphingomonas jatrophae</name>
    <dbReference type="NCBI Taxonomy" id="1166337"/>
    <lineage>
        <taxon>Bacteria</taxon>
        <taxon>Pseudomonadati</taxon>
        <taxon>Pseudomonadota</taxon>
        <taxon>Alphaproteobacteria</taxon>
        <taxon>Sphingomonadales</taxon>
        <taxon>Sphingomonadaceae</taxon>
        <taxon>Sphingomonas</taxon>
    </lineage>
</organism>
<dbReference type="CDD" id="cd01029">
    <property type="entry name" value="TOPRIM_primases"/>
    <property type="match status" value="1"/>
</dbReference>
<proteinExistence type="predicted"/>
<keyword evidence="10" id="KW-1185">Reference proteome</keyword>
<dbReference type="InterPro" id="IPR006171">
    <property type="entry name" value="TOPRIM_dom"/>
</dbReference>
<evidence type="ECO:0000256" key="3">
    <source>
        <dbReference type="ARBA" id="ARBA00022679"/>
    </source>
</evidence>
<dbReference type="Proteomes" id="UP000198824">
    <property type="component" value="Unassembled WGS sequence"/>
</dbReference>
<dbReference type="Pfam" id="PF13362">
    <property type="entry name" value="Toprim_3"/>
    <property type="match status" value="1"/>
</dbReference>